<evidence type="ECO:0000256" key="1">
    <source>
        <dbReference type="SAM" id="MobiDB-lite"/>
    </source>
</evidence>
<feature type="compositionally biased region" description="Basic and acidic residues" evidence="1">
    <location>
        <begin position="249"/>
        <end position="261"/>
    </location>
</feature>
<comment type="caution">
    <text evidence="2">The sequence shown here is derived from an EMBL/GenBank/DDBJ whole genome shotgun (WGS) entry which is preliminary data.</text>
</comment>
<dbReference type="EMBL" id="JAGTXB010000003">
    <property type="protein sequence ID" value="MBS0027066.1"/>
    <property type="molecule type" value="Genomic_DNA"/>
</dbReference>
<feature type="compositionally biased region" description="Basic residues" evidence="1">
    <location>
        <begin position="278"/>
        <end position="288"/>
    </location>
</feature>
<evidence type="ECO:0000313" key="3">
    <source>
        <dbReference type="Proteomes" id="UP000676386"/>
    </source>
</evidence>
<feature type="compositionally biased region" description="Basic and acidic residues" evidence="1">
    <location>
        <begin position="232"/>
        <end position="241"/>
    </location>
</feature>
<dbReference type="Proteomes" id="UP000676386">
    <property type="component" value="Unassembled WGS sequence"/>
</dbReference>
<name>A0ABS5IWB8_9BACT</name>
<accession>A0ABS5IWB8</accession>
<keyword evidence="3" id="KW-1185">Reference proteome</keyword>
<reference evidence="2 3" key="1">
    <citation type="submission" date="2021-04" db="EMBL/GenBank/DDBJ databases">
        <title>Chitinophaga sp. nov., isolated from the rhizosphere soil.</title>
        <authorList>
            <person name="He S."/>
        </authorList>
    </citation>
    <scope>NUCLEOTIDE SEQUENCE [LARGE SCALE GENOMIC DNA]</scope>
    <source>
        <strain evidence="2 3">2R12</strain>
    </source>
</reference>
<gene>
    <name evidence="2" type="ORF">KE626_07075</name>
</gene>
<protein>
    <recommendedName>
        <fullName evidence="4">DUF3945 domain-containing protein</fullName>
    </recommendedName>
</protein>
<feature type="region of interest" description="Disordered" evidence="1">
    <location>
        <begin position="232"/>
        <end position="288"/>
    </location>
</feature>
<sequence>MEGGDNNFTEKHFMLIGVKDAFDADLVNKMKDGPAVIEHSYKKQYEDGKSDTVFHLRKSATSGDYFLNKYTMSAQKDGSGEVRTQTFYLNHKKDDNSSEKAKENFTYKMAYNFLQGRPVHHAKTDAWERIKPKEKLENGNYASERIDKSYGYNLPKVIDEYSVVYKNALKESLERGNLQKEKFLNKDGQHEELYATPGLRSGSLILFDEDKKIIPLQTQIDKGFISEELGQKLMERQKEQQKVTADSKPSMKESEKPEGGTKKTAKKSQQEENGEKKSKARKHKQGAG</sequence>
<dbReference type="RefSeq" id="WP_211972180.1">
    <property type="nucleotide sequence ID" value="NZ_JAGTXB010000003.1"/>
</dbReference>
<feature type="compositionally biased region" description="Basic and acidic residues" evidence="1">
    <location>
        <begin position="268"/>
        <end position="277"/>
    </location>
</feature>
<evidence type="ECO:0008006" key="4">
    <source>
        <dbReference type="Google" id="ProtNLM"/>
    </source>
</evidence>
<proteinExistence type="predicted"/>
<evidence type="ECO:0000313" key="2">
    <source>
        <dbReference type="EMBL" id="MBS0027066.1"/>
    </source>
</evidence>
<organism evidence="2 3">
    <name type="scientific">Chitinophaga hostae</name>
    <dbReference type="NCBI Taxonomy" id="2831022"/>
    <lineage>
        <taxon>Bacteria</taxon>
        <taxon>Pseudomonadati</taxon>
        <taxon>Bacteroidota</taxon>
        <taxon>Chitinophagia</taxon>
        <taxon>Chitinophagales</taxon>
        <taxon>Chitinophagaceae</taxon>
        <taxon>Chitinophaga</taxon>
    </lineage>
</organism>